<feature type="signal peptide" evidence="3">
    <location>
        <begin position="1"/>
        <end position="32"/>
    </location>
</feature>
<evidence type="ECO:0000256" key="2">
    <source>
        <dbReference type="SAM" id="MobiDB-lite"/>
    </source>
</evidence>
<feature type="chain" id="PRO_5016068922" description="Leucine-binding protein domain-containing protein" evidence="3">
    <location>
        <begin position="33"/>
        <end position="424"/>
    </location>
</feature>
<accession>A0A2V0PGC7</accession>
<comment type="caution">
    <text evidence="5">The sequence shown here is derived from an EMBL/GenBank/DDBJ whole genome shotgun (WGS) entry which is preliminary data.</text>
</comment>
<evidence type="ECO:0000256" key="1">
    <source>
        <dbReference type="ARBA" id="ARBA00022729"/>
    </source>
</evidence>
<dbReference type="PANTHER" id="PTHR30483">
    <property type="entry name" value="LEUCINE-SPECIFIC-BINDING PROTEIN"/>
    <property type="match status" value="1"/>
</dbReference>
<dbReference type="InParanoid" id="A0A2V0PGC7"/>
<dbReference type="PANTHER" id="PTHR30483:SF6">
    <property type="entry name" value="PERIPLASMIC BINDING PROTEIN OF ABC TRANSPORTER FOR NATURAL AMINO ACIDS"/>
    <property type="match status" value="1"/>
</dbReference>
<dbReference type="AlphaFoldDB" id="A0A2V0PGC7"/>
<feature type="domain" description="Leucine-binding protein" evidence="4">
    <location>
        <begin position="77"/>
        <end position="413"/>
    </location>
</feature>
<gene>
    <name evidence="5" type="ORF">Rsub_09052</name>
</gene>
<proteinExistence type="predicted"/>
<dbReference type="Pfam" id="PF13458">
    <property type="entry name" value="Peripla_BP_6"/>
    <property type="match status" value="1"/>
</dbReference>
<evidence type="ECO:0000313" key="6">
    <source>
        <dbReference type="Proteomes" id="UP000247498"/>
    </source>
</evidence>
<reference evidence="5 6" key="1">
    <citation type="journal article" date="2018" name="Sci. Rep.">
        <title>Raphidocelis subcapitata (=Pseudokirchneriella subcapitata) provides an insight into genome evolution and environmental adaptations in the Sphaeropleales.</title>
        <authorList>
            <person name="Suzuki S."/>
            <person name="Yamaguchi H."/>
            <person name="Nakajima N."/>
            <person name="Kawachi M."/>
        </authorList>
    </citation>
    <scope>NUCLEOTIDE SEQUENCE [LARGE SCALE GENOMIC DNA]</scope>
    <source>
        <strain evidence="5 6">NIES-35</strain>
    </source>
</reference>
<dbReference type="InterPro" id="IPR028082">
    <property type="entry name" value="Peripla_BP_I"/>
</dbReference>
<sequence length="424" mass="43824">MARTARAGAARRGALLALALLAFAAATQPAAAQIGALPVPPAKAAAAPPPRAAPSPAPAAPSSGAAAPSSDPDKVFRIGGLLPLSGNKGAAGRALQAGVEMAVRDVAPQRLPGYKVETLWEDTQCGDVPALRAAAKLARANVDVMIGDVCSAASLAALSVANKFQVPLVSPASTSTALSTAGDYFFRTVPSDRYQGRYAALKMGEVGIKTALVAYAESSYGQSLAFSFVAAFTRDGGKAYPLQLGRSGNNTGAVVAELMRVKPDGIYIASNDVAQMAEVIKAVRSTKLPVKIFGGDSMMDAAVATAAGANATLGVRGSDVSFGSPEFQAAFKEFTAGKNISYISKAAHAYDAAVALMEAFRRAPEPKDGPEILAELGSVKFNGKSGPIEFDEYGDLNYDPVSSYDVTEFDKDGQIRVLETSRRR</sequence>
<evidence type="ECO:0000259" key="4">
    <source>
        <dbReference type="Pfam" id="PF13458"/>
    </source>
</evidence>
<protein>
    <recommendedName>
        <fullName evidence="4">Leucine-binding protein domain-containing protein</fullName>
    </recommendedName>
</protein>
<dbReference type="SUPFAM" id="SSF53822">
    <property type="entry name" value="Periplasmic binding protein-like I"/>
    <property type="match status" value="1"/>
</dbReference>
<name>A0A2V0PGC7_9CHLO</name>
<feature type="region of interest" description="Disordered" evidence="2">
    <location>
        <begin position="41"/>
        <end position="71"/>
    </location>
</feature>
<dbReference type="STRING" id="307507.A0A2V0PGC7"/>
<feature type="compositionally biased region" description="Low complexity" evidence="2">
    <location>
        <begin position="60"/>
        <end position="70"/>
    </location>
</feature>
<keyword evidence="6" id="KW-1185">Reference proteome</keyword>
<organism evidence="5 6">
    <name type="scientific">Raphidocelis subcapitata</name>
    <dbReference type="NCBI Taxonomy" id="307507"/>
    <lineage>
        <taxon>Eukaryota</taxon>
        <taxon>Viridiplantae</taxon>
        <taxon>Chlorophyta</taxon>
        <taxon>core chlorophytes</taxon>
        <taxon>Chlorophyceae</taxon>
        <taxon>CS clade</taxon>
        <taxon>Sphaeropleales</taxon>
        <taxon>Selenastraceae</taxon>
        <taxon>Raphidocelis</taxon>
    </lineage>
</organism>
<dbReference type="Proteomes" id="UP000247498">
    <property type="component" value="Unassembled WGS sequence"/>
</dbReference>
<evidence type="ECO:0000256" key="3">
    <source>
        <dbReference type="SAM" id="SignalP"/>
    </source>
</evidence>
<dbReference type="Gene3D" id="3.40.50.2300">
    <property type="match status" value="2"/>
</dbReference>
<dbReference type="OrthoDB" id="5597995at2759"/>
<dbReference type="InterPro" id="IPR051010">
    <property type="entry name" value="BCAA_transport"/>
</dbReference>
<keyword evidence="1 3" id="KW-0732">Signal</keyword>
<feature type="compositionally biased region" description="Pro residues" evidence="2">
    <location>
        <begin position="47"/>
        <end position="59"/>
    </location>
</feature>
<evidence type="ECO:0000313" key="5">
    <source>
        <dbReference type="EMBL" id="GBF96257.1"/>
    </source>
</evidence>
<dbReference type="InterPro" id="IPR028081">
    <property type="entry name" value="Leu-bd"/>
</dbReference>
<dbReference type="EMBL" id="BDRX01000077">
    <property type="protein sequence ID" value="GBF96257.1"/>
    <property type="molecule type" value="Genomic_DNA"/>
</dbReference>